<keyword evidence="4 5" id="KW-0671">Queuosine biosynthesis</keyword>
<keyword evidence="3 5" id="KW-0949">S-adenosyl-L-methionine</keyword>
<keyword evidence="1 5" id="KW-0963">Cytoplasm</keyword>
<reference evidence="6" key="2">
    <citation type="journal article" date="2021" name="J Anim Sci Technol">
        <title>Complete genome sequence of Paenibacillus konkukensis sp. nov. SK3146 as a potential probiotic strain.</title>
        <authorList>
            <person name="Jung H.I."/>
            <person name="Park S."/>
            <person name="Niu K.M."/>
            <person name="Lee S.W."/>
            <person name="Kothari D."/>
            <person name="Yi K.J."/>
            <person name="Kim S.K."/>
        </authorList>
    </citation>
    <scope>NUCLEOTIDE SEQUENCE</scope>
    <source>
        <strain evidence="6">SK3146</strain>
    </source>
</reference>
<dbReference type="NCBIfam" id="TIGR00113">
    <property type="entry name" value="queA"/>
    <property type="match status" value="1"/>
</dbReference>
<comment type="pathway">
    <text evidence="5">tRNA modification; tRNA-queuosine biosynthesis.</text>
</comment>
<evidence type="ECO:0000313" key="7">
    <source>
        <dbReference type="Proteomes" id="UP001057134"/>
    </source>
</evidence>
<comment type="subcellular location">
    <subcellularLocation>
        <location evidence="5">Cytoplasm</location>
    </subcellularLocation>
</comment>
<dbReference type="Gene3D" id="3.40.1780.10">
    <property type="entry name" value="QueA-like"/>
    <property type="match status" value="1"/>
</dbReference>
<dbReference type="GO" id="GO:0051075">
    <property type="term" value="F:S-adenosylmethionine:tRNA ribosyltransferase-isomerase activity"/>
    <property type="evidence" value="ECO:0007669"/>
    <property type="project" value="UniProtKB-EC"/>
</dbReference>
<keyword evidence="6" id="KW-0328">Glycosyltransferase</keyword>
<name>A0ABY4RVT0_9BACL</name>
<comment type="similarity">
    <text evidence="5">Belongs to the QueA family.</text>
</comment>
<keyword evidence="2 5" id="KW-0808">Transferase</keyword>
<dbReference type="HAMAP" id="MF_00113">
    <property type="entry name" value="QueA"/>
    <property type="match status" value="1"/>
</dbReference>
<dbReference type="EMBL" id="CP027059">
    <property type="protein sequence ID" value="UQZ86776.1"/>
    <property type="molecule type" value="Genomic_DNA"/>
</dbReference>
<evidence type="ECO:0000256" key="4">
    <source>
        <dbReference type="ARBA" id="ARBA00022785"/>
    </source>
</evidence>
<evidence type="ECO:0000313" key="6">
    <source>
        <dbReference type="EMBL" id="UQZ86776.1"/>
    </source>
</evidence>
<comment type="catalytic activity">
    <reaction evidence="5">
        <text>7-aminomethyl-7-carbaguanosine(34) in tRNA + S-adenosyl-L-methionine = epoxyqueuosine(34) in tRNA + adenine + L-methionine + 2 H(+)</text>
        <dbReference type="Rhea" id="RHEA:32155"/>
        <dbReference type="Rhea" id="RHEA-COMP:10342"/>
        <dbReference type="Rhea" id="RHEA-COMP:18582"/>
        <dbReference type="ChEBI" id="CHEBI:15378"/>
        <dbReference type="ChEBI" id="CHEBI:16708"/>
        <dbReference type="ChEBI" id="CHEBI:57844"/>
        <dbReference type="ChEBI" id="CHEBI:59789"/>
        <dbReference type="ChEBI" id="CHEBI:82833"/>
        <dbReference type="ChEBI" id="CHEBI:194443"/>
        <dbReference type="EC" id="2.4.99.17"/>
    </reaction>
</comment>
<dbReference type="Gene3D" id="2.40.10.240">
    <property type="entry name" value="QueA-like"/>
    <property type="match status" value="1"/>
</dbReference>
<proteinExistence type="inferred from homology"/>
<evidence type="ECO:0000256" key="3">
    <source>
        <dbReference type="ARBA" id="ARBA00022691"/>
    </source>
</evidence>
<reference evidence="6" key="1">
    <citation type="submission" date="2018-02" db="EMBL/GenBank/DDBJ databases">
        <authorList>
            <person name="Kim S.-K."/>
            <person name="Jung H.-I."/>
            <person name="Lee S.-W."/>
        </authorList>
    </citation>
    <scope>NUCLEOTIDE SEQUENCE</scope>
    <source>
        <strain evidence="6">SK3146</strain>
    </source>
</reference>
<dbReference type="Pfam" id="PF02547">
    <property type="entry name" value="Queuosine_synth"/>
    <property type="match status" value="1"/>
</dbReference>
<dbReference type="Proteomes" id="UP001057134">
    <property type="component" value="Chromosome"/>
</dbReference>
<dbReference type="PANTHER" id="PTHR30307">
    <property type="entry name" value="S-ADENOSYLMETHIONINE:TRNA RIBOSYLTRANSFERASE-ISOMERASE"/>
    <property type="match status" value="1"/>
</dbReference>
<evidence type="ECO:0000256" key="1">
    <source>
        <dbReference type="ARBA" id="ARBA00022490"/>
    </source>
</evidence>
<keyword evidence="7" id="KW-1185">Reference proteome</keyword>
<sequence length="354" mass="39691">MQVEWFDYELPESLIAQTPLQERTSSRLLTLSKTTGAIRHQTFEQLIDYLEAGDVLVLNDTRVLPARLFGIKADTGAKAEVLLLKQLEGDRWEALVKPGKRLKIGSVIEFGEADDDAGGPRTALLTATVEEELEMGGRILSFKYEGIFNELLDRLGQMPLPPYIKEQLPERERYQTVYARHEGSAAAPTAGLHFTRDYLNRLEQKGIQLAYITLHVGLGTFRPVSVEDVEAHSMHEEYYEVSAEAAELINAAKANGRRVVAIGTTSCRTLETAAKVSTEKGRLAACSGWTNIFIYPGYEFQMVDALLTNFHLPKSTLLMLISALAGREHVMAAYREAVEREYRFFSFGDAMFIY</sequence>
<protein>
    <recommendedName>
        <fullName evidence="5">S-adenosylmethionine:tRNA ribosyltransferase-isomerase</fullName>
        <ecNumber evidence="5">2.4.99.17</ecNumber>
    </recommendedName>
    <alternativeName>
        <fullName evidence="5">Queuosine biosynthesis protein QueA</fullName>
    </alternativeName>
</protein>
<dbReference type="RefSeq" id="WP_249862283.1">
    <property type="nucleotide sequence ID" value="NZ_CP027059.1"/>
</dbReference>
<dbReference type="EC" id="2.4.99.17" evidence="5"/>
<dbReference type="InterPro" id="IPR042118">
    <property type="entry name" value="QueA_dom1"/>
</dbReference>
<accession>A0ABY4RVT0</accession>
<dbReference type="InterPro" id="IPR042119">
    <property type="entry name" value="QueA_dom2"/>
</dbReference>
<evidence type="ECO:0000256" key="2">
    <source>
        <dbReference type="ARBA" id="ARBA00022679"/>
    </source>
</evidence>
<dbReference type="PANTHER" id="PTHR30307:SF0">
    <property type="entry name" value="S-ADENOSYLMETHIONINE:TRNA RIBOSYLTRANSFERASE-ISOMERASE"/>
    <property type="match status" value="1"/>
</dbReference>
<organism evidence="6 7">
    <name type="scientific">Paenibacillus konkukensis</name>
    <dbReference type="NCBI Taxonomy" id="2020716"/>
    <lineage>
        <taxon>Bacteria</taxon>
        <taxon>Bacillati</taxon>
        <taxon>Bacillota</taxon>
        <taxon>Bacilli</taxon>
        <taxon>Bacillales</taxon>
        <taxon>Paenibacillaceae</taxon>
        <taxon>Paenibacillus</taxon>
    </lineage>
</organism>
<gene>
    <name evidence="5 6" type="primary">queA</name>
    <name evidence="6" type="ORF">SK3146_06069</name>
</gene>
<evidence type="ECO:0000256" key="5">
    <source>
        <dbReference type="HAMAP-Rule" id="MF_00113"/>
    </source>
</evidence>
<dbReference type="InterPro" id="IPR003699">
    <property type="entry name" value="QueA"/>
</dbReference>
<dbReference type="SUPFAM" id="SSF111337">
    <property type="entry name" value="QueA-like"/>
    <property type="match status" value="1"/>
</dbReference>
<dbReference type="NCBIfam" id="NF001140">
    <property type="entry name" value="PRK00147.1"/>
    <property type="match status" value="1"/>
</dbReference>
<comment type="subunit">
    <text evidence="5">Monomer.</text>
</comment>
<comment type="function">
    <text evidence="5">Transfers and isomerizes the ribose moiety from AdoMet to the 7-aminomethyl group of 7-deazaguanine (preQ1-tRNA) to give epoxyqueuosine (oQ-tRNA).</text>
</comment>
<dbReference type="InterPro" id="IPR036100">
    <property type="entry name" value="QueA_sf"/>
</dbReference>